<protein>
    <recommendedName>
        <fullName evidence="2 3">Single-stranded DNA-binding protein</fullName>
        <shortName evidence="2">SSB</shortName>
    </recommendedName>
</protein>
<dbReference type="SUPFAM" id="SSF50249">
    <property type="entry name" value="Nucleic acid-binding proteins"/>
    <property type="match status" value="1"/>
</dbReference>
<dbReference type="PIRSF" id="PIRSF002070">
    <property type="entry name" value="SSB"/>
    <property type="match status" value="1"/>
</dbReference>
<dbReference type="OrthoDB" id="9809878at2"/>
<comment type="caution">
    <text evidence="2">Lacks conserved residue(s) required for the propagation of feature annotation.</text>
</comment>
<dbReference type="EMBL" id="FOVL01000024">
    <property type="protein sequence ID" value="SFN89990.1"/>
    <property type="molecule type" value="Genomic_DNA"/>
</dbReference>
<sequence length="117" mass="13449">MKTLRNTVQLIGHVGEDPKSHRFENGMLVTRFSLATNEQFFKDGEKVQETQWHQLVAWAKQAELANKYISKGKEIAIKGKLTYRSYENEAGEKQYITEILVHEILLLGTSVVKQETI</sequence>
<dbReference type="CDD" id="cd04496">
    <property type="entry name" value="SSB_OBF"/>
    <property type="match status" value="1"/>
</dbReference>
<dbReference type="STRING" id="287099.SAMN05660413_02991"/>
<dbReference type="PANTHER" id="PTHR10302">
    <property type="entry name" value="SINGLE-STRANDED DNA-BINDING PROTEIN"/>
    <property type="match status" value="1"/>
</dbReference>
<dbReference type="InterPro" id="IPR000424">
    <property type="entry name" value="Primosome_PriB/ssb"/>
</dbReference>
<proteinExistence type="inferred from homology"/>
<dbReference type="Gene3D" id="2.40.50.140">
    <property type="entry name" value="Nucleic acid-binding proteins"/>
    <property type="match status" value="1"/>
</dbReference>
<dbReference type="NCBIfam" id="TIGR00621">
    <property type="entry name" value="ssb"/>
    <property type="match status" value="1"/>
</dbReference>
<evidence type="ECO:0000256" key="1">
    <source>
        <dbReference type="ARBA" id="ARBA00023125"/>
    </source>
</evidence>
<name>A0A1I5CSN0_9FLAO</name>
<dbReference type="PANTHER" id="PTHR10302:SF0">
    <property type="entry name" value="SINGLE-STRANDED DNA-BINDING PROTEIN, MITOCHONDRIAL"/>
    <property type="match status" value="1"/>
</dbReference>
<dbReference type="InterPro" id="IPR011344">
    <property type="entry name" value="ssDNA-bd"/>
</dbReference>
<dbReference type="Proteomes" id="UP000199153">
    <property type="component" value="Unassembled WGS sequence"/>
</dbReference>
<dbReference type="RefSeq" id="WP_093411101.1">
    <property type="nucleotide sequence ID" value="NZ_FOVL01000024.1"/>
</dbReference>
<dbReference type="HAMAP" id="MF_00984">
    <property type="entry name" value="SSB"/>
    <property type="match status" value="1"/>
</dbReference>
<evidence type="ECO:0000313" key="5">
    <source>
        <dbReference type="Proteomes" id="UP000199153"/>
    </source>
</evidence>
<organism evidence="4 5">
    <name type="scientific">Salegentibacter flavus</name>
    <dbReference type="NCBI Taxonomy" id="287099"/>
    <lineage>
        <taxon>Bacteria</taxon>
        <taxon>Pseudomonadati</taxon>
        <taxon>Bacteroidota</taxon>
        <taxon>Flavobacteriia</taxon>
        <taxon>Flavobacteriales</taxon>
        <taxon>Flavobacteriaceae</taxon>
        <taxon>Salegentibacter</taxon>
    </lineage>
</organism>
<evidence type="ECO:0000313" key="4">
    <source>
        <dbReference type="EMBL" id="SFN89990.1"/>
    </source>
</evidence>
<dbReference type="InterPro" id="IPR012340">
    <property type="entry name" value="NA-bd_OB-fold"/>
</dbReference>
<reference evidence="4 5" key="1">
    <citation type="submission" date="2016-10" db="EMBL/GenBank/DDBJ databases">
        <authorList>
            <person name="de Groot N.N."/>
        </authorList>
    </citation>
    <scope>NUCLEOTIDE SEQUENCE [LARGE SCALE GENOMIC DNA]</scope>
    <source>
        <strain evidence="4 5">DSM 17794</strain>
    </source>
</reference>
<accession>A0A1I5CSN0</accession>
<gene>
    <name evidence="4" type="ORF">SAMN05660413_02991</name>
</gene>
<keyword evidence="1 2" id="KW-0238">DNA-binding</keyword>
<dbReference type="AlphaFoldDB" id="A0A1I5CSN0"/>
<keyword evidence="5" id="KW-1185">Reference proteome</keyword>
<dbReference type="PROSITE" id="PS50935">
    <property type="entry name" value="SSB"/>
    <property type="match status" value="1"/>
</dbReference>
<dbReference type="GO" id="GO:0009295">
    <property type="term" value="C:nucleoid"/>
    <property type="evidence" value="ECO:0007669"/>
    <property type="project" value="TreeGrafter"/>
</dbReference>
<dbReference type="GO" id="GO:0006260">
    <property type="term" value="P:DNA replication"/>
    <property type="evidence" value="ECO:0007669"/>
    <property type="project" value="InterPro"/>
</dbReference>
<dbReference type="GO" id="GO:0003697">
    <property type="term" value="F:single-stranded DNA binding"/>
    <property type="evidence" value="ECO:0007669"/>
    <property type="project" value="UniProtKB-UniRule"/>
</dbReference>
<evidence type="ECO:0000256" key="2">
    <source>
        <dbReference type="HAMAP-Rule" id="MF_00984"/>
    </source>
</evidence>
<evidence type="ECO:0000256" key="3">
    <source>
        <dbReference type="PIRNR" id="PIRNR002070"/>
    </source>
</evidence>
<dbReference type="Pfam" id="PF00436">
    <property type="entry name" value="SSB"/>
    <property type="match status" value="1"/>
</dbReference>
<comment type="subunit">
    <text evidence="2">Homotetramer.</text>
</comment>